<evidence type="ECO:0000313" key="1">
    <source>
        <dbReference type="EMBL" id="KAG2204162.1"/>
    </source>
</evidence>
<evidence type="ECO:0000313" key="2">
    <source>
        <dbReference type="Proteomes" id="UP000603453"/>
    </source>
</evidence>
<reference evidence="1" key="1">
    <citation type="submission" date="2020-12" db="EMBL/GenBank/DDBJ databases">
        <title>Metabolic potential, ecology and presence of endohyphal bacteria is reflected in genomic diversity of Mucoromycotina.</title>
        <authorList>
            <person name="Muszewska A."/>
            <person name="Okrasinska A."/>
            <person name="Steczkiewicz K."/>
            <person name="Drgas O."/>
            <person name="Orlowska M."/>
            <person name="Perlinska-Lenart U."/>
            <person name="Aleksandrzak-Piekarczyk T."/>
            <person name="Szatraj K."/>
            <person name="Zielenkiewicz U."/>
            <person name="Pilsyk S."/>
            <person name="Malc E."/>
            <person name="Mieczkowski P."/>
            <person name="Kruszewska J.S."/>
            <person name="Biernat P."/>
            <person name="Pawlowska J."/>
        </authorList>
    </citation>
    <scope>NUCLEOTIDE SEQUENCE</scope>
    <source>
        <strain evidence="1">WA0000017839</strain>
    </source>
</reference>
<protein>
    <submittedName>
        <fullName evidence="1">Uncharacterized protein</fullName>
    </submittedName>
</protein>
<keyword evidence="2" id="KW-1185">Reference proteome</keyword>
<comment type="caution">
    <text evidence="1">The sequence shown here is derived from an EMBL/GenBank/DDBJ whole genome shotgun (WGS) entry which is preliminary data.</text>
</comment>
<dbReference type="Proteomes" id="UP000603453">
    <property type="component" value="Unassembled WGS sequence"/>
</dbReference>
<dbReference type="AlphaFoldDB" id="A0A8H7R5E2"/>
<name>A0A8H7R5E2_9FUNG</name>
<proteinExistence type="predicted"/>
<organism evidence="1 2">
    <name type="scientific">Mucor saturninus</name>
    <dbReference type="NCBI Taxonomy" id="64648"/>
    <lineage>
        <taxon>Eukaryota</taxon>
        <taxon>Fungi</taxon>
        <taxon>Fungi incertae sedis</taxon>
        <taxon>Mucoromycota</taxon>
        <taxon>Mucoromycotina</taxon>
        <taxon>Mucoromycetes</taxon>
        <taxon>Mucorales</taxon>
        <taxon>Mucorineae</taxon>
        <taxon>Mucoraceae</taxon>
        <taxon>Mucor</taxon>
    </lineage>
</organism>
<gene>
    <name evidence="1" type="ORF">INT47_011645</name>
</gene>
<dbReference type="EMBL" id="JAEPRD010000046">
    <property type="protein sequence ID" value="KAG2204162.1"/>
    <property type="molecule type" value="Genomic_DNA"/>
</dbReference>
<accession>A0A8H7R5E2</accession>
<sequence>MEELYNYSQHKYCLIMDLEYDTIVSSISVINRSSHLLESRLFTEDRGLKRRRKDVIEIRNIFDKLATNDSKSEQLSTHPTAKNAGLFQGAITVLQTILHEWQQELKATNMDFYYAFIIPANWEYKIRKELLQPLFVKASSQYPAFISAAGRKWVPQLLKQGYIEIPYGLERHRSSLITCLEKHCNTTLSSESIDALLELFIKGLKNWERIFYPPLDRYLSRQPFKYLKDDGFDRFIKEEIRAIRLLTLKDILDASSISAEKVFKNEMHKFLEGTSSIKTKSMLIFHTIEDNSNVNSVQFPALIEKWSKSFSEEQHKSFETIKALEYNTQDVANMQLVSNQMKEFSMRRNPVILPNNAAIEQSRNCLKPISFINIGKTDSHLNYFVAYIDLYIYIFETKTDISPTQIKTAFTYLDKDRQMKQTQNIECNMQPLTSFITTQSHLYHRTILHITNRMKLLLEKTFGDYLKLYSTYNIQNMMITDTTTNLFDRVFRKKQMKHILGNFDRIKTSQNSPKEIRKLFVSSNPNLFEQLTKNLDMDDFFASKDKLRDVKCELFITCHPGYIYFFMVTYLHCLNKRLSEKLENKLGRKWRGNYLWYGVSIDKNLLDTFFGSKNKLEKLFYAGGILQKDDTLRKVKICTGGEEILPAIQQKLFGLNFKLKSYFVVAQIFSKHIQLSLHQTVKTSSTGDDAASIIIQDEVLHIEDVYDTLCKNVMTSIRADNCQVECCAAHKNEEDTHDFQSFETYSNICQNLKPCLATLFEKNKTNADMNSKIHLNMNSKCACNITIFLRDIIEVCLAPVVENMATDVVASLTNKMLFGNYVPNFIFAFGDPFNLTCGSKIHTVYTMIMQKAMDDGIHFKEKDTKAYVLRDSISQLLGLFVQRKKPYMLERFVTGTLCQVSSETFAVRLESFLSIKSDPFVRINSHGVVKNIIEGDGSYLVFIQKGKPISRKGLIIKTTGYRDPARG</sequence>